<feature type="coiled-coil region" evidence="6">
    <location>
        <begin position="23"/>
        <end position="50"/>
    </location>
</feature>
<dbReference type="VEuPathDB" id="MicrosporidiaDB:HERIO_500"/>
<evidence type="ECO:0000256" key="4">
    <source>
        <dbReference type="PROSITE-ProRule" id="PRU00108"/>
    </source>
</evidence>
<gene>
    <name evidence="8" type="primary">HD1</name>
    <name evidence="8" type="ORF">A0H76_1301</name>
</gene>
<comment type="subcellular location">
    <subcellularLocation>
        <location evidence="4 5">Nucleus</location>
    </subcellularLocation>
</comment>
<keyword evidence="3 4" id="KW-0539">Nucleus</keyword>
<comment type="caution">
    <text evidence="8">The sequence shown here is derived from an EMBL/GenBank/DDBJ whole genome shotgun (WGS) entry which is preliminary data.</text>
</comment>
<name>A0A1X0QHD7_9MICR</name>
<evidence type="ECO:0000259" key="7">
    <source>
        <dbReference type="PROSITE" id="PS50071"/>
    </source>
</evidence>
<feature type="DNA-binding region" description="Homeobox" evidence="4">
    <location>
        <begin position="86"/>
        <end position="145"/>
    </location>
</feature>
<dbReference type="GO" id="GO:0030154">
    <property type="term" value="P:cell differentiation"/>
    <property type="evidence" value="ECO:0007669"/>
    <property type="project" value="TreeGrafter"/>
</dbReference>
<dbReference type="PANTHER" id="PTHR24324:SF9">
    <property type="entry name" value="HOMEOBOX DOMAIN-CONTAINING PROTEIN"/>
    <property type="match status" value="1"/>
</dbReference>
<proteinExistence type="predicted"/>
<dbReference type="GO" id="GO:0005634">
    <property type="term" value="C:nucleus"/>
    <property type="evidence" value="ECO:0007669"/>
    <property type="project" value="UniProtKB-SubCell"/>
</dbReference>
<dbReference type="SUPFAM" id="SSF46689">
    <property type="entry name" value="Homeodomain-like"/>
    <property type="match status" value="1"/>
</dbReference>
<dbReference type="InterPro" id="IPR001356">
    <property type="entry name" value="HD"/>
</dbReference>
<evidence type="ECO:0000256" key="1">
    <source>
        <dbReference type="ARBA" id="ARBA00023125"/>
    </source>
</evidence>
<dbReference type="Pfam" id="PF00046">
    <property type="entry name" value="Homeodomain"/>
    <property type="match status" value="1"/>
</dbReference>
<dbReference type="GO" id="GO:0000981">
    <property type="term" value="F:DNA-binding transcription factor activity, RNA polymerase II-specific"/>
    <property type="evidence" value="ECO:0007669"/>
    <property type="project" value="InterPro"/>
</dbReference>
<protein>
    <submittedName>
        <fullName evidence="8">HD1</fullName>
    </submittedName>
</protein>
<dbReference type="EMBL" id="LTAI01000281">
    <property type="protein sequence ID" value="ORD99163.1"/>
    <property type="molecule type" value="Genomic_DNA"/>
</dbReference>
<evidence type="ECO:0000256" key="3">
    <source>
        <dbReference type="ARBA" id="ARBA00023242"/>
    </source>
</evidence>
<dbReference type="InterPro" id="IPR051000">
    <property type="entry name" value="Homeobox_DNA-bind_prot"/>
</dbReference>
<evidence type="ECO:0000256" key="6">
    <source>
        <dbReference type="SAM" id="Coils"/>
    </source>
</evidence>
<sequence>MTGDLNKKVKKVAEIKALYYKTMIKVEEKLIEYQRELNDLNIDISTETKEYINRRLEEAKINVVNCISNQIGVILLPYTETHIYDTKRRPKRFSKKVVDILEESFLKDKYPSDSEKNKLANLCLITSKQVNNWFTNKRNRAKNLHETREFYRKE</sequence>
<keyword evidence="2 4" id="KW-0371">Homeobox</keyword>
<dbReference type="Proteomes" id="UP000192501">
    <property type="component" value="Unassembled WGS sequence"/>
</dbReference>
<dbReference type="PROSITE" id="PS00027">
    <property type="entry name" value="HOMEOBOX_1"/>
    <property type="match status" value="1"/>
</dbReference>
<dbReference type="AlphaFoldDB" id="A0A1X0QHD7"/>
<evidence type="ECO:0000313" key="8">
    <source>
        <dbReference type="EMBL" id="ORD99163.1"/>
    </source>
</evidence>
<keyword evidence="6" id="KW-0175">Coiled coil</keyword>
<accession>A0A1X0QHD7</accession>
<feature type="domain" description="Homeobox" evidence="7">
    <location>
        <begin position="84"/>
        <end position="144"/>
    </location>
</feature>
<dbReference type="VEuPathDB" id="MicrosporidiaDB:A0H76_1301"/>
<evidence type="ECO:0000313" key="9">
    <source>
        <dbReference type="Proteomes" id="UP000192501"/>
    </source>
</evidence>
<dbReference type="CDD" id="cd00086">
    <property type="entry name" value="homeodomain"/>
    <property type="match status" value="1"/>
</dbReference>
<dbReference type="PROSITE" id="PS50071">
    <property type="entry name" value="HOMEOBOX_2"/>
    <property type="match status" value="1"/>
</dbReference>
<keyword evidence="1 4" id="KW-0238">DNA-binding</keyword>
<organism evidence="8 9">
    <name type="scientific">Hepatospora eriocheir</name>
    <dbReference type="NCBI Taxonomy" id="1081669"/>
    <lineage>
        <taxon>Eukaryota</taxon>
        <taxon>Fungi</taxon>
        <taxon>Fungi incertae sedis</taxon>
        <taxon>Microsporidia</taxon>
        <taxon>Hepatosporidae</taxon>
        <taxon>Hepatospora</taxon>
    </lineage>
</organism>
<dbReference type="InterPro" id="IPR009057">
    <property type="entry name" value="Homeodomain-like_sf"/>
</dbReference>
<evidence type="ECO:0000256" key="5">
    <source>
        <dbReference type="RuleBase" id="RU000682"/>
    </source>
</evidence>
<dbReference type="Gene3D" id="1.10.10.60">
    <property type="entry name" value="Homeodomain-like"/>
    <property type="match status" value="1"/>
</dbReference>
<reference evidence="8 9" key="1">
    <citation type="journal article" date="2017" name="Environ. Microbiol.">
        <title>Decay of the glycolytic pathway and adaptation to intranuclear parasitism within Enterocytozoonidae microsporidia.</title>
        <authorList>
            <person name="Wiredu Boakye D."/>
            <person name="Jaroenlak P."/>
            <person name="Prachumwat A."/>
            <person name="Williams T.A."/>
            <person name="Bateman K.S."/>
            <person name="Itsathitphaisarn O."/>
            <person name="Sritunyalucksana K."/>
            <person name="Paszkiewicz K.H."/>
            <person name="Moore K.A."/>
            <person name="Stentiford G.D."/>
            <person name="Williams B.A."/>
        </authorList>
    </citation>
    <scope>NUCLEOTIDE SEQUENCE [LARGE SCALE GENOMIC DNA]</scope>
    <source>
        <strain evidence="9">canceri</strain>
    </source>
</reference>
<evidence type="ECO:0000256" key="2">
    <source>
        <dbReference type="ARBA" id="ARBA00023155"/>
    </source>
</evidence>
<dbReference type="GO" id="GO:0000978">
    <property type="term" value="F:RNA polymerase II cis-regulatory region sequence-specific DNA binding"/>
    <property type="evidence" value="ECO:0007669"/>
    <property type="project" value="TreeGrafter"/>
</dbReference>
<dbReference type="PANTHER" id="PTHR24324">
    <property type="entry name" value="HOMEOBOX PROTEIN HHEX"/>
    <property type="match status" value="1"/>
</dbReference>
<dbReference type="InterPro" id="IPR017970">
    <property type="entry name" value="Homeobox_CS"/>
</dbReference>
<dbReference type="SMART" id="SM00389">
    <property type="entry name" value="HOX"/>
    <property type="match status" value="1"/>
</dbReference>